<dbReference type="InterPro" id="IPR003960">
    <property type="entry name" value="ATPase_AAA_CS"/>
</dbReference>
<feature type="domain" description="AAA+ ATPase" evidence="12">
    <location>
        <begin position="575"/>
        <end position="737"/>
    </location>
</feature>
<feature type="compositionally biased region" description="Low complexity" evidence="11">
    <location>
        <begin position="1196"/>
        <end position="1222"/>
    </location>
</feature>
<dbReference type="InterPro" id="IPR003959">
    <property type="entry name" value="ATPase_AAA_core"/>
</dbReference>
<evidence type="ECO:0000256" key="11">
    <source>
        <dbReference type="SAM" id="MobiDB-lite"/>
    </source>
</evidence>
<dbReference type="PROSITE" id="PS00674">
    <property type="entry name" value="AAA"/>
    <property type="match status" value="1"/>
</dbReference>
<evidence type="ECO:0000256" key="9">
    <source>
        <dbReference type="ARBA" id="ARBA00034920"/>
    </source>
</evidence>
<dbReference type="PANTHER" id="PTHR23077">
    <property type="entry name" value="AAA-FAMILY ATPASE"/>
    <property type="match status" value="1"/>
</dbReference>
<dbReference type="Pfam" id="PF00004">
    <property type="entry name" value="AAA"/>
    <property type="match status" value="2"/>
</dbReference>
<dbReference type="GO" id="GO:0005778">
    <property type="term" value="C:peroxisomal membrane"/>
    <property type="evidence" value="ECO:0007669"/>
    <property type="project" value="TreeGrafter"/>
</dbReference>
<dbReference type="GO" id="GO:0005524">
    <property type="term" value="F:ATP binding"/>
    <property type="evidence" value="ECO:0007669"/>
    <property type="project" value="UniProtKB-KW"/>
</dbReference>
<dbReference type="GO" id="GO:0016887">
    <property type="term" value="F:ATP hydrolysis activity"/>
    <property type="evidence" value="ECO:0007669"/>
    <property type="project" value="InterPro"/>
</dbReference>
<reference evidence="13 14" key="1">
    <citation type="submission" date="2020-08" db="EMBL/GenBank/DDBJ databases">
        <title>Plant Genome Project.</title>
        <authorList>
            <person name="Zhang R.-G."/>
        </authorList>
    </citation>
    <scope>NUCLEOTIDE SEQUENCE [LARGE SCALE GENOMIC DNA]</scope>
    <source>
        <tissue evidence="13">Rhizome</tissue>
    </source>
</reference>
<keyword evidence="7" id="KW-0472">Membrane</keyword>
<evidence type="ECO:0000256" key="10">
    <source>
        <dbReference type="ARBA" id="ARBA00048778"/>
    </source>
</evidence>
<comment type="catalytic activity">
    <reaction evidence="10">
        <text>ATP + H2O = ADP + phosphate + H(+)</text>
        <dbReference type="Rhea" id="RHEA:13065"/>
        <dbReference type="ChEBI" id="CHEBI:15377"/>
        <dbReference type="ChEBI" id="CHEBI:15378"/>
        <dbReference type="ChEBI" id="CHEBI:30616"/>
        <dbReference type="ChEBI" id="CHEBI:43474"/>
        <dbReference type="ChEBI" id="CHEBI:456216"/>
    </reaction>
    <physiologicalReaction direction="left-to-right" evidence="10">
        <dbReference type="Rhea" id="RHEA:13066"/>
    </physiologicalReaction>
</comment>
<feature type="compositionally biased region" description="Low complexity" evidence="11">
    <location>
        <begin position="130"/>
        <end position="145"/>
    </location>
</feature>
<keyword evidence="14" id="KW-1185">Reference proteome</keyword>
<evidence type="ECO:0000259" key="12">
    <source>
        <dbReference type="SMART" id="SM00382"/>
    </source>
</evidence>
<sequence length="2672" mass="292885">MAADISSLARMLRGCEEGEGKRELVTRDLLGEGAVHGSTEVDLELIVPAGWERRLDLESGRTYLQKREAHPSPRRRRHCLNLALPPPSMDAFSLDLDVRAPHSWYQSVCTLDKVRSALERAGREDPHPDGSPSPLSSSWASETSSAKQMAAGDWDPEPPPAATMVVGGCPVCFLYVLVSAAAPRCPRLARPFSPSLLGGAAMAQRRKPLVLSSTRALIDSVLSSAKSQGVCFDVFEGSAGGETRSAADRSGLPLRLTAGILRFTARNGGDGDETENSLMVGVSASVLKRLGITSGSLVLVKNSETNVGRVAKVKVLDRPLARDSQAISVSSSTPVMNILPSFTYSPEVHPPINQEVAYVTPMLAFNLGIHVTCLMVLVCGGQDSLMSLFEVEGNKQEKRDYPPLYVELFPWPNCPKYASHLRISFVKIPECGVLESLRGKSVIEEGDRQDLIDLALNEYFSVDRFLARGDIFYVHVDWHCHSEMCVACNQKTPKGLSSNIIYFKVMSMEPLDELILRVNCNQTALVLGGSAASAIPPNGLIANYDEFKPIHVEMVKTLTSILTPALCPSALLSKFRVAVFLYGSAGCGKRTVVRYVARHLGVHVIEYSCHDFIESSEKKVSAALTNAFKVASRYSPSILLLRNFDLLATLSSNEGSLSDQVGIASEVASIVRKFTDPSSMSEDSFRAKVTNDAPFLVEVENLNRQRVFLVAAASSSEALHPQIRRCFSHEISMNQMNEAQRVSMLSESLGGVTKIANKAVGDDFLKDVTVQTSGFMPRDIKALIADAGANFVHRALFYNAKVENGNFSEIIIEGHRPVPNENCSHPFAANLLENEDFSKALERSKKRNASALGTPKVPNIKWEDVGGLEEVKKAILDTVQLPLLHKDLFSSGLRKRSGVLLYGPPGTGKTLLAKAVATECSLNFLSVKGPELINMYIGESEKNVRDIFQKARAARPCVIFFDELDSLAPARGASGDSGGVMDRVVSQMLAEIDGLNDSSQDLFIIGASNRPDLIDPALLRPGRFDKLLYVGVNADVSYRERVLKALARKFKLHENVSLLSVAKKCPPNFTGADMYALCADAWFHAAKRKVSDVRIDSSSIDKADSVIVEINDFMKGTVHSVRRGFFMHALGCQQLIPSHVPRRRRRPSSDPPLLATSSPATDVPFLLCMPVVSVASSSGQISLPPQKQKEGAFPPSQRSAHLSSSSSSQRRTLASNRSSPLLPFSPSPPSRVSPLPDWLLSLSSSSRRSSPSLAVTPLPFLLSPELYPNHLVPDPMLPTTLHSAYSARHSLQLRVDPHHVGQFPTHPVVHIRACVPLVPPACVPVFYPNLQLVFRFRAAFSFSSSDPALHPDRASSTLPVSGYRGSGQPGSWLQVALTRGLSKTWSTQKPSQHAPLRDVATSSTFHPPHPAVRLTQLPDGIKFGVVCGNILHLFWNVKMDDVGRFSAIITIPEDLDPHIIFYPHSTCIRESRDRVELQLADRLGALLSNQGPGAQLPDQVLLPASTVLCFLLWLWILFPYIGFTLFILPPHSTGIRELRDQDKSSASLLGASRLILPRSESRYHHWSRTRVSPPVSDRSIANDLSVGPPNQFPVGPPDQFLVGPPDQFPVGPPDQFPIRSPNQVLVRSPDQFPVGLPDQFPIRSPDQVLVRSPDQFPVGLPDQFPIRSPDQVLVRSPDQFWVRPPDCFFVMHSEYFLVRSPGQVLVRPSDQFLVRSPDQVLVRPPDHLSVGIPDSRLSVGSQTLAPVRVISEQVSHAQRPFQLTFSLTVVARSALTPHSPFCPTLITLDSLDRSARHSQLTLSLTAVVRSALTLHLQLCLALITLDPLAARLGILGSRFRSLMLLGRYSSLHSPLCSALIVHIFAHRCRSVGTRSVAFTTVRIHHFHYCPITIYGRLVCTRSVGTRLVALTTLRIHHFLYCPVAIYGRPVCTRSIGTRSVALTTSRIHHFLYCPGRDLRSLGLHSLGRHLLGRHSLGRAHDFAHSSFSLLPGHDLRSFGQHSLGHAHDSSLYGPVAIYGRSVSIFLVCAHGFTHTIFSLLPGRDSLSLGRHSLVRAHSFTRTIFSLSPGRDSLSLGRHSLVRAHGFALIIFSLSPGRDSLSLGWHSLVRAHGFARPLFSPLPGCNLRLLGQHSLGRAHDFAHPSFSLLSGRDLRSPGRAHDFAHSSFSLLPGHDLRSFGQHSLGHAHDSSLYGPVAIYGRSVSIFLVRAHGFTHTIFSLSLGRDSLSLGRHSLVCAHGFTRTIFSLSPGRDSLSLGRHSLVRAHGFAFTIFSLSPGRDSLSLGRHSLVRAHGFARPLFSPLPDHDLRLLDQHSLGQHSIGRAHDFARPSFSLLLDHDLLSLGGDFFGRPVLIYYRSIVLLNISRPSARYRSTFARSLFRHSLDMSFVTRATLILFVALSVGLAPPSTRLEGETYDVDRGFFVNAPGHQQLIPSHVPRRRRRPPPNPLLPLATPPPATDAPFLLCSSLAQTTATGRHFFSSPSPPRDQLLAVEIGPSFFFFLLATPDTGLQPLLSSSPLPLLLPTCRLCRTGYYPSPLPHAALRCRSSSFPPLTGVVPEPPRSRSNAAYSAYSARHSLQQRQMASSPFSVISDILCLLSLRVDPHRVGRFPTHPVLVFRFRVVFSFSSSDPALHLDRASSTLSGRDNSSRVPSIYSLDLPRVSGYRGLGQLGR</sequence>
<dbReference type="Proteomes" id="UP000734854">
    <property type="component" value="Unassembled WGS sequence"/>
</dbReference>
<dbReference type="FunFam" id="3.40.50.300:FF:000109">
    <property type="entry name" value="Peroxisomal biogenesis factor 6"/>
    <property type="match status" value="1"/>
</dbReference>
<evidence type="ECO:0000256" key="4">
    <source>
        <dbReference type="ARBA" id="ARBA00022741"/>
    </source>
</evidence>
<dbReference type="SMART" id="SM00382">
    <property type="entry name" value="AAA"/>
    <property type="match status" value="2"/>
</dbReference>
<dbReference type="FunFam" id="1.10.8.60:FF:000077">
    <property type="entry name" value="Peroxisome biogenesis protein 6"/>
    <property type="match status" value="1"/>
</dbReference>
<gene>
    <name evidence="13" type="ORF">ZIOFF_004461</name>
</gene>
<dbReference type="Gene3D" id="1.10.8.60">
    <property type="match status" value="1"/>
</dbReference>
<evidence type="ECO:0000256" key="8">
    <source>
        <dbReference type="ARBA" id="ARBA00034811"/>
    </source>
</evidence>
<name>A0A8J5IQV8_ZINOF</name>
<feature type="region of interest" description="Disordered" evidence="11">
    <location>
        <begin position="1138"/>
        <end position="1157"/>
    </location>
</feature>
<keyword evidence="4" id="KW-0547">Nucleotide-binding</keyword>
<dbReference type="PANTHER" id="PTHR23077:SF9">
    <property type="entry name" value="PEROXISOMAL ATPASE PEX6"/>
    <property type="match status" value="1"/>
</dbReference>
<dbReference type="InterPro" id="IPR003593">
    <property type="entry name" value="AAA+_ATPase"/>
</dbReference>
<comment type="similarity">
    <text evidence="2">Belongs to the AAA ATPase family.</text>
</comment>
<dbReference type="FunFam" id="3.40.50.300:FF:001716">
    <property type="entry name" value="Peroxisome biogenesis protein 6"/>
    <property type="match status" value="1"/>
</dbReference>
<comment type="caution">
    <text evidence="13">The sequence shown here is derived from an EMBL/GenBank/DDBJ whole genome shotgun (WGS) entry which is preliminary data.</text>
</comment>
<feature type="region of interest" description="Disordered" evidence="11">
    <location>
        <begin position="120"/>
        <end position="156"/>
    </location>
</feature>
<comment type="subcellular location">
    <subcellularLocation>
        <location evidence="1">Membrane</location>
    </subcellularLocation>
</comment>
<dbReference type="SUPFAM" id="SSF52540">
    <property type="entry name" value="P-loop containing nucleoside triphosphate hydrolases"/>
    <property type="match status" value="2"/>
</dbReference>
<feature type="region of interest" description="Disordered" evidence="11">
    <location>
        <begin position="1179"/>
        <end position="1233"/>
    </location>
</feature>
<dbReference type="GO" id="GO:0005829">
    <property type="term" value="C:cytosol"/>
    <property type="evidence" value="ECO:0007669"/>
    <property type="project" value="TreeGrafter"/>
</dbReference>
<evidence type="ECO:0000256" key="5">
    <source>
        <dbReference type="ARBA" id="ARBA00022801"/>
    </source>
</evidence>
<dbReference type="CDD" id="cd19527">
    <property type="entry name" value="RecA-like_PEX6_r2"/>
    <property type="match status" value="1"/>
</dbReference>
<evidence type="ECO:0000256" key="6">
    <source>
        <dbReference type="ARBA" id="ARBA00022840"/>
    </source>
</evidence>
<dbReference type="EMBL" id="JACMSC010000001">
    <property type="protein sequence ID" value="KAG6539299.1"/>
    <property type="molecule type" value="Genomic_DNA"/>
</dbReference>
<feature type="domain" description="AAA+ ATPase" evidence="12">
    <location>
        <begin position="895"/>
        <end position="1035"/>
    </location>
</feature>
<evidence type="ECO:0000256" key="1">
    <source>
        <dbReference type="ARBA" id="ARBA00004370"/>
    </source>
</evidence>
<dbReference type="InterPro" id="IPR027417">
    <property type="entry name" value="P-loop_NTPase"/>
</dbReference>
<dbReference type="Gene3D" id="3.40.50.300">
    <property type="entry name" value="P-loop containing nucleotide triphosphate hydrolases"/>
    <property type="match status" value="2"/>
</dbReference>
<evidence type="ECO:0000256" key="7">
    <source>
        <dbReference type="ARBA" id="ARBA00023136"/>
    </source>
</evidence>
<evidence type="ECO:0000313" key="13">
    <source>
        <dbReference type="EMBL" id="KAG6539299.1"/>
    </source>
</evidence>
<dbReference type="InterPro" id="IPR050168">
    <property type="entry name" value="AAA_ATPase_domain"/>
</dbReference>
<organism evidence="13 14">
    <name type="scientific">Zingiber officinale</name>
    <name type="common">Ginger</name>
    <name type="synonym">Amomum zingiber</name>
    <dbReference type="NCBI Taxonomy" id="94328"/>
    <lineage>
        <taxon>Eukaryota</taxon>
        <taxon>Viridiplantae</taxon>
        <taxon>Streptophyta</taxon>
        <taxon>Embryophyta</taxon>
        <taxon>Tracheophyta</taxon>
        <taxon>Spermatophyta</taxon>
        <taxon>Magnoliopsida</taxon>
        <taxon>Liliopsida</taxon>
        <taxon>Zingiberales</taxon>
        <taxon>Zingiberaceae</taxon>
        <taxon>Zingiber</taxon>
    </lineage>
</organism>
<evidence type="ECO:0000256" key="3">
    <source>
        <dbReference type="ARBA" id="ARBA00022593"/>
    </source>
</evidence>
<dbReference type="InterPro" id="IPR047533">
    <property type="entry name" value="RecA-like_PEX6_r2"/>
</dbReference>
<evidence type="ECO:0000256" key="2">
    <source>
        <dbReference type="ARBA" id="ARBA00006914"/>
    </source>
</evidence>
<evidence type="ECO:0000313" key="14">
    <source>
        <dbReference type="Proteomes" id="UP000734854"/>
    </source>
</evidence>
<keyword evidence="6" id="KW-0067">ATP-binding</keyword>
<keyword evidence="3" id="KW-0962">Peroxisome biogenesis</keyword>
<keyword evidence="5" id="KW-0378">Hydrolase</keyword>
<proteinExistence type="inferred from homology"/>
<accession>A0A8J5IQV8</accession>
<protein>
    <recommendedName>
        <fullName evidence="8">Peroxisomal ATPase PEX6</fullName>
    </recommendedName>
    <alternativeName>
        <fullName evidence="9">Peroxin-6</fullName>
    </alternativeName>
</protein>
<dbReference type="GO" id="GO:0016558">
    <property type="term" value="P:protein import into peroxisome matrix"/>
    <property type="evidence" value="ECO:0007669"/>
    <property type="project" value="TreeGrafter"/>
</dbReference>